<reference evidence="2" key="1">
    <citation type="submission" date="2022-07" db="EMBL/GenBank/DDBJ databases">
        <title>Description and genome-wide analysis of Profundicola chukchiensis gen. nov., sp. nov., marine bacteria isolated from bottom sediments of the Chukchi Sea.</title>
        <authorList>
            <person name="Romanenko L."/>
            <person name="Otstavnykh N."/>
            <person name="Kurilenko V."/>
            <person name="Eremeev V."/>
            <person name="Velansky P."/>
            <person name="Mikhailov V."/>
            <person name="Isaeva M."/>
        </authorList>
    </citation>
    <scope>NUCLEOTIDE SEQUENCE</scope>
    <source>
        <strain evidence="2">KMM 9713</strain>
    </source>
</reference>
<feature type="transmembrane region" description="Helical" evidence="1">
    <location>
        <begin position="59"/>
        <end position="77"/>
    </location>
</feature>
<dbReference type="EMBL" id="JANCMU010000005">
    <property type="protein sequence ID" value="MDG4946599.1"/>
    <property type="molecule type" value="Genomic_DNA"/>
</dbReference>
<proteinExistence type="predicted"/>
<evidence type="ECO:0000313" key="3">
    <source>
        <dbReference type="Proteomes" id="UP001152599"/>
    </source>
</evidence>
<evidence type="ECO:0000256" key="1">
    <source>
        <dbReference type="SAM" id="Phobius"/>
    </source>
</evidence>
<keyword evidence="3" id="KW-1185">Reference proteome</keyword>
<organism evidence="2 3">
    <name type="scientific">Profundicola chukchiensis</name>
    <dbReference type="NCBI Taxonomy" id="2961959"/>
    <lineage>
        <taxon>Bacteria</taxon>
        <taxon>Pseudomonadati</taxon>
        <taxon>Bacteroidota</taxon>
        <taxon>Flavobacteriia</taxon>
        <taxon>Flavobacteriales</taxon>
        <taxon>Weeksellaceae</taxon>
        <taxon>Profundicola</taxon>
    </lineage>
</organism>
<feature type="transmembrane region" description="Helical" evidence="1">
    <location>
        <begin position="109"/>
        <end position="127"/>
    </location>
</feature>
<comment type="caution">
    <text evidence="2">The sequence shown here is derived from an EMBL/GenBank/DDBJ whole genome shotgun (WGS) entry which is preliminary data.</text>
</comment>
<evidence type="ECO:0000313" key="2">
    <source>
        <dbReference type="EMBL" id="MDG4946599.1"/>
    </source>
</evidence>
<keyword evidence="1" id="KW-1133">Transmembrane helix</keyword>
<dbReference type="AlphaFoldDB" id="A0A9X4N436"/>
<dbReference type="Proteomes" id="UP001152599">
    <property type="component" value="Unassembled WGS sequence"/>
</dbReference>
<gene>
    <name evidence="2" type="ORF">NMK71_09245</name>
</gene>
<dbReference type="RefSeq" id="WP_304420962.1">
    <property type="nucleotide sequence ID" value="NZ_JANCMU010000005.1"/>
</dbReference>
<feature type="transmembrane region" description="Helical" evidence="1">
    <location>
        <begin position="84"/>
        <end position="103"/>
    </location>
</feature>
<protein>
    <submittedName>
        <fullName evidence="2">Uncharacterized protein</fullName>
    </submittedName>
</protein>
<feature type="transmembrane region" description="Helical" evidence="1">
    <location>
        <begin position="21"/>
        <end position="39"/>
    </location>
</feature>
<accession>A0A9X4N436</accession>
<keyword evidence="1" id="KW-0812">Transmembrane</keyword>
<sequence>MKREQDYFPNETNERSFGFKVIITLVILMVLSIIGSRVYSLISFNDVLVDPTLGKEPLWYNLATIGLSIVSLIGLILTWQFKKLGVYLTVAGLFIIIIINPEFDLFRTLAPLFTLFVFTGYGFFEIIPKWKFFK</sequence>
<keyword evidence="1" id="KW-0472">Membrane</keyword>
<name>A0A9X4N436_9FLAO</name>